<name>A0A543G0M7_9FLAO</name>
<organism evidence="2 3">
    <name type="scientific">Flavobacterium branchiophilum</name>
    <dbReference type="NCBI Taxonomy" id="55197"/>
    <lineage>
        <taxon>Bacteria</taxon>
        <taxon>Pseudomonadati</taxon>
        <taxon>Bacteroidota</taxon>
        <taxon>Flavobacteriia</taxon>
        <taxon>Flavobacteriales</taxon>
        <taxon>Flavobacteriaceae</taxon>
        <taxon>Flavobacterium</taxon>
    </lineage>
</organism>
<keyword evidence="1" id="KW-0732">Signal</keyword>
<proteinExistence type="predicted"/>
<dbReference type="Proteomes" id="UP000320773">
    <property type="component" value="Unassembled WGS sequence"/>
</dbReference>
<sequence>MKKIFIITFLVIGMSTFAKTGRVVLNEVKNRTTIGCCSVGEFRSCVGDSQDCCRARAQYCKKHSCSDSTITSL</sequence>
<comment type="caution">
    <text evidence="2">The sequence shown here is derived from an EMBL/GenBank/DDBJ whole genome shotgun (WGS) entry which is preliminary data.</text>
</comment>
<protein>
    <submittedName>
        <fullName evidence="2">Uncharacterized protein</fullName>
    </submittedName>
</protein>
<accession>A0A543G0M7</accession>
<gene>
    <name evidence="2" type="ORF">BC670_0468</name>
</gene>
<feature type="chain" id="PRO_5022127567" evidence="1">
    <location>
        <begin position="21"/>
        <end position="73"/>
    </location>
</feature>
<dbReference type="EMBL" id="VFPJ01000001">
    <property type="protein sequence ID" value="TQM39650.1"/>
    <property type="molecule type" value="Genomic_DNA"/>
</dbReference>
<evidence type="ECO:0000313" key="2">
    <source>
        <dbReference type="EMBL" id="TQM39650.1"/>
    </source>
</evidence>
<evidence type="ECO:0000256" key="1">
    <source>
        <dbReference type="SAM" id="SignalP"/>
    </source>
</evidence>
<feature type="signal peptide" evidence="1">
    <location>
        <begin position="1"/>
        <end position="20"/>
    </location>
</feature>
<dbReference type="AlphaFoldDB" id="A0A543G0M7"/>
<reference evidence="2 3" key="1">
    <citation type="submission" date="2019-06" db="EMBL/GenBank/DDBJ databases">
        <title>Genomic Encyclopedia of Archaeal and Bacterial Type Strains, Phase II (KMG-II): from individual species to whole genera.</title>
        <authorList>
            <person name="Goeker M."/>
        </authorList>
    </citation>
    <scope>NUCLEOTIDE SEQUENCE [LARGE SCALE GENOMIC DNA]</scope>
    <source>
        <strain evidence="2 3">DSM 24789</strain>
    </source>
</reference>
<evidence type="ECO:0000313" key="3">
    <source>
        <dbReference type="Proteomes" id="UP000320773"/>
    </source>
</evidence>